<protein>
    <recommendedName>
        <fullName evidence="9">Copper acquisition factor BIM1-like domain-containing protein</fullName>
    </recommendedName>
</protein>
<dbReference type="Pfam" id="PF20238">
    <property type="entry name" value="BIM1-like_dom"/>
    <property type="match status" value="1"/>
</dbReference>
<feature type="signal peptide" evidence="8">
    <location>
        <begin position="1"/>
        <end position="23"/>
    </location>
</feature>
<keyword evidence="2" id="KW-1003">Cell membrane</keyword>
<dbReference type="InterPro" id="IPR046530">
    <property type="entry name" value="BIM1-like_dom"/>
</dbReference>
<evidence type="ECO:0000256" key="3">
    <source>
        <dbReference type="ARBA" id="ARBA00022622"/>
    </source>
</evidence>
<evidence type="ECO:0000256" key="5">
    <source>
        <dbReference type="ARBA" id="ARBA00023136"/>
    </source>
</evidence>
<dbReference type="EMBL" id="MU857746">
    <property type="protein sequence ID" value="KAK4244307.1"/>
    <property type="molecule type" value="Genomic_DNA"/>
</dbReference>
<keyword evidence="6" id="KW-0325">Glycoprotein</keyword>
<evidence type="ECO:0000256" key="7">
    <source>
        <dbReference type="ARBA" id="ARBA00023288"/>
    </source>
</evidence>
<dbReference type="PANTHER" id="PTHR34992">
    <property type="entry name" value="HYPHAL ANASTAMOSIS-7 PROTEIN"/>
    <property type="match status" value="1"/>
</dbReference>
<evidence type="ECO:0000256" key="1">
    <source>
        <dbReference type="ARBA" id="ARBA00004609"/>
    </source>
</evidence>
<keyword evidence="5" id="KW-0472">Membrane</keyword>
<comment type="caution">
    <text evidence="10">The sequence shown here is derived from an EMBL/GenBank/DDBJ whole genome shotgun (WGS) entry which is preliminary data.</text>
</comment>
<evidence type="ECO:0000313" key="11">
    <source>
        <dbReference type="Proteomes" id="UP001303647"/>
    </source>
</evidence>
<keyword evidence="4 8" id="KW-0732">Signal</keyword>
<evidence type="ECO:0000259" key="9">
    <source>
        <dbReference type="Pfam" id="PF20238"/>
    </source>
</evidence>
<evidence type="ECO:0000256" key="6">
    <source>
        <dbReference type="ARBA" id="ARBA00023180"/>
    </source>
</evidence>
<keyword evidence="11" id="KW-1185">Reference proteome</keyword>
<name>A0AAN7HGA7_9PEZI</name>
<gene>
    <name evidence="10" type="ORF">C7999DRAFT_17419</name>
</gene>
<proteinExistence type="predicted"/>
<reference evidence="10" key="2">
    <citation type="submission" date="2023-05" db="EMBL/GenBank/DDBJ databases">
        <authorList>
            <consortium name="Lawrence Berkeley National Laboratory"/>
            <person name="Steindorff A."/>
            <person name="Hensen N."/>
            <person name="Bonometti L."/>
            <person name="Westerberg I."/>
            <person name="Brannstrom I.O."/>
            <person name="Guillou S."/>
            <person name="Cros-Aarteil S."/>
            <person name="Calhoun S."/>
            <person name="Haridas S."/>
            <person name="Kuo A."/>
            <person name="Mondo S."/>
            <person name="Pangilinan J."/>
            <person name="Riley R."/>
            <person name="Labutti K."/>
            <person name="Andreopoulos B."/>
            <person name="Lipzen A."/>
            <person name="Chen C."/>
            <person name="Yanf M."/>
            <person name="Daum C."/>
            <person name="Ng V."/>
            <person name="Clum A."/>
            <person name="Ohm R."/>
            <person name="Martin F."/>
            <person name="Silar P."/>
            <person name="Natvig D."/>
            <person name="Lalanne C."/>
            <person name="Gautier V."/>
            <person name="Ament-Velasquez S.L."/>
            <person name="Kruys A."/>
            <person name="Hutchinson M.I."/>
            <person name="Powell A.J."/>
            <person name="Barry K."/>
            <person name="Miller A.N."/>
            <person name="Grigoriev I.V."/>
            <person name="Debuchy R."/>
            <person name="Gladieux P."/>
            <person name="Thoren M.H."/>
            <person name="Johannesson H."/>
        </authorList>
    </citation>
    <scope>NUCLEOTIDE SEQUENCE</scope>
    <source>
        <strain evidence="10">CBS 359.72</strain>
    </source>
</reference>
<dbReference type="AlphaFoldDB" id="A0AAN7HGA7"/>
<feature type="chain" id="PRO_5042957760" description="Copper acquisition factor BIM1-like domain-containing protein" evidence="8">
    <location>
        <begin position="24"/>
        <end position="255"/>
    </location>
</feature>
<accession>A0AAN7HGA7</accession>
<sequence>MLVSAFLSLVLAQCLHWAERAHGHVVLTYPAWRGNNLLINDDFPFGMQWAYPCGGLTVTTNRTRWPLAGGAVAFQPGWFTGHDTALIYINIGLGGQPNNYSWPITKLHLDGPSDNPYPGTVCLPKVTLPAEVRSRIKSGDLASIQVVEAAEHGAGLFTCADIIFTADVNEVPEINERNCFNSTSIRISDVAILGSQELSSACVGLDSSLTEATARAAGTSAGDKWGWTCENKHAVRALQQFRLAKLPVADYIAAR</sequence>
<evidence type="ECO:0000256" key="4">
    <source>
        <dbReference type="ARBA" id="ARBA00022729"/>
    </source>
</evidence>
<reference evidence="10" key="1">
    <citation type="journal article" date="2023" name="Mol. Phylogenet. Evol.">
        <title>Genome-scale phylogeny and comparative genomics of the fungal order Sordariales.</title>
        <authorList>
            <person name="Hensen N."/>
            <person name="Bonometti L."/>
            <person name="Westerberg I."/>
            <person name="Brannstrom I.O."/>
            <person name="Guillou S."/>
            <person name="Cros-Aarteil S."/>
            <person name="Calhoun S."/>
            <person name="Haridas S."/>
            <person name="Kuo A."/>
            <person name="Mondo S."/>
            <person name="Pangilinan J."/>
            <person name="Riley R."/>
            <person name="LaButti K."/>
            <person name="Andreopoulos B."/>
            <person name="Lipzen A."/>
            <person name="Chen C."/>
            <person name="Yan M."/>
            <person name="Daum C."/>
            <person name="Ng V."/>
            <person name="Clum A."/>
            <person name="Steindorff A."/>
            <person name="Ohm R.A."/>
            <person name="Martin F."/>
            <person name="Silar P."/>
            <person name="Natvig D.O."/>
            <person name="Lalanne C."/>
            <person name="Gautier V."/>
            <person name="Ament-Velasquez S.L."/>
            <person name="Kruys A."/>
            <person name="Hutchinson M.I."/>
            <person name="Powell A.J."/>
            <person name="Barry K."/>
            <person name="Miller A.N."/>
            <person name="Grigoriev I.V."/>
            <person name="Debuchy R."/>
            <person name="Gladieux P."/>
            <person name="Hiltunen Thoren M."/>
            <person name="Johannesson H."/>
        </authorList>
    </citation>
    <scope>NUCLEOTIDE SEQUENCE</scope>
    <source>
        <strain evidence="10">CBS 359.72</strain>
    </source>
</reference>
<dbReference type="GO" id="GO:0098552">
    <property type="term" value="C:side of membrane"/>
    <property type="evidence" value="ECO:0007669"/>
    <property type="project" value="UniProtKB-KW"/>
</dbReference>
<evidence type="ECO:0000256" key="8">
    <source>
        <dbReference type="SAM" id="SignalP"/>
    </source>
</evidence>
<keyword evidence="3" id="KW-0336">GPI-anchor</keyword>
<keyword evidence="7" id="KW-0449">Lipoprotein</keyword>
<evidence type="ECO:0000256" key="2">
    <source>
        <dbReference type="ARBA" id="ARBA00022475"/>
    </source>
</evidence>
<organism evidence="10 11">
    <name type="scientific">Corynascus novoguineensis</name>
    <dbReference type="NCBI Taxonomy" id="1126955"/>
    <lineage>
        <taxon>Eukaryota</taxon>
        <taxon>Fungi</taxon>
        <taxon>Dikarya</taxon>
        <taxon>Ascomycota</taxon>
        <taxon>Pezizomycotina</taxon>
        <taxon>Sordariomycetes</taxon>
        <taxon>Sordariomycetidae</taxon>
        <taxon>Sordariales</taxon>
        <taxon>Chaetomiaceae</taxon>
        <taxon>Corynascus</taxon>
    </lineage>
</organism>
<comment type="subcellular location">
    <subcellularLocation>
        <location evidence="1">Cell membrane</location>
        <topology evidence="1">Lipid-anchor</topology>
        <topology evidence="1">GPI-anchor</topology>
    </subcellularLocation>
</comment>
<dbReference type="PANTHER" id="PTHR34992:SF10">
    <property type="entry name" value="COPPER ACQUISITION FACTOR BIM1-LIKE DOMAIN-CONTAINING PROTEIN"/>
    <property type="match status" value="1"/>
</dbReference>
<dbReference type="Proteomes" id="UP001303647">
    <property type="component" value="Unassembled WGS sequence"/>
</dbReference>
<dbReference type="InterPro" id="IPR046936">
    <property type="entry name" value="BIM1-like"/>
</dbReference>
<evidence type="ECO:0000313" key="10">
    <source>
        <dbReference type="EMBL" id="KAK4244307.1"/>
    </source>
</evidence>
<dbReference type="CDD" id="cd21176">
    <property type="entry name" value="LPMO_auxiliary-like"/>
    <property type="match status" value="1"/>
</dbReference>
<dbReference type="GO" id="GO:0005886">
    <property type="term" value="C:plasma membrane"/>
    <property type="evidence" value="ECO:0007669"/>
    <property type="project" value="UniProtKB-SubCell"/>
</dbReference>
<feature type="domain" description="Copper acquisition factor BIM1-like" evidence="9">
    <location>
        <begin position="23"/>
        <end position="184"/>
    </location>
</feature>